<dbReference type="AlphaFoldDB" id="A0A0N8H8M9"/>
<organism evidence="2 3">
    <name type="scientific">Neonectria ditissima</name>
    <dbReference type="NCBI Taxonomy" id="78410"/>
    <lineage>
        <taxon>Eukaryota</taxon>
        <taxon>Fungi</taxon>
        <taxon>Dikarya</taxon>
        <taxon>Ascomycota</taxon>
        <taxon>Pezizomycotina</taxon>
        <taxon>Sordariomycetes</taxon>
        <taxon>Hypocreomycetidae</taxon>
        <taxon>Hypocreales</taxon>
        <taxon>Nectriaceae</taxon>
        <taxon>Neonectria</taxon>
    </lineage>
</organism>
<evidence type="ECO:0000256" key="1">
    <source>
        <dbReference type="SAM" id="MobiDB-lite"/>
    </source>
</evidence>
<keyword evidence="3" id="KW-1185">Reference proteome</keyword>
<feature type="region of interest" description="Disordered" evidence="1">
    <location>
        <begin position="496"/>
        <end position="549"/>
    </location>
</feature>
<dbReference type="OrthoDB" id="5102470at2759"/>
<protein>
    <submittedName>
        <fullName evidence="2">Uncharacterized protein</fullName>
    </submittedName>
</protein>
<sequence length="549" mass="61376">MSQPLRESKRARSPNLNAEQGGNKKTKLDGAAAEELSNLSISDKLLKGISVGFEKNQAYAKTIHSTLQANPRLRTQGLEHDMLTVNGMQRIADLAQHVDPRLETNAAAHEIATSEYGPGPCKMMHPSLQDDHPPRGRSLVRQFRVKEKHKQGRMPYVMASSQRLQAHIDTFNSYPFTPLATYFGSRTMIMPVEGQQYIPGVEQSKNCPEPGLLACLEQASRQNGYRMLQLDSLVFKSMAQPRMGKVDNVQNVPFSQMSRQKRLDYLESMHVLKKIDSTLGSIVMCETNLADASGNMRTWVWFKILKPLLSTRGIVLQELTPIPEAWLDPPLETSQFNQGNGGSSAGLQADKLLPLPPHFGDIPRRRCISFQFSKGGCPSFSCSAKPVSFYERPLPGDFLWLENAPCSYWSGLSTEQYWDQLEEMAEFDRNSWRLVQEAMARFACIVDVKTTPGAGWVEFGPEGLQGAPYGQGLQPRQGLPPTAGIPPGFPTFRGLPPGFQPAQSFPPGQGIQRDLTLTNPEPRSCRSKMPGIERRIQPRPPRFREEREE</sequence>
<dbReference type="EMBL" id="LKCW01000012">
    <property type="protein sequence ID" value="KPM45020.1"/>
    <property type="molecule type" value="Genomic_DNA"/>
</dbReference>
<proteinExistence type="predicted"/>
<accession>A0A0N8H8M9</accession>
<feature type="compositionally biased region" description="Basic and acidic residues" evidence="1">
    <location>
        <begin position="1"/>
        <end position="10"/>
    </location>
</feature>
<evidence type="ECO:0000313" key="2">
    <source>
        <dbReference type="EMBL" id="KPM45020.1"/>
    </source>
</evidence>
<gene>
    <name evidence="2" type="ORF">AK830_g1554</name>
</gene>
<comment type="caution">
    <text evidence="2">The sequence shown here is derived from an EMBL/GenBank/DDBJ whole genome shotgun (WGS) entry which is preliminary data.</text>
</comment>
<dbReference type="Proteomes" id="UP000050424">
    <property type="component" value="Unassembled WGS sequence"/>
</dbReference>
<dbReference type="STRING" id="78410.A0A0N8H8M9"/>
<evidence type="ECO:0000313" key="3">
    <source>
        <dbReference type="Proteomes" id="UP000050424"/>
    </source>
</evidence>
<reference evidence="2 3" key="1">
    <citation type="submission" date="2015-09" db="EMBL/GenBank/DDBJ databases">
        <title>Draft genome of a European isolate of the apple canker pathogen Neonectria ditissima.</title>
        <authorList>
            <person name="Gomez-Cortecero A."/>
            <person name="Harrison R.J."/>
            <person name="Armitage A.D."/>
        </authorList>
    </citation>
    <scope>NUCLEOTIDE SEQUENCE [LARGE SCALE GENOMIC DNA]</scope>
    <source>
        <strain evidence="2 3">R09/05</strain>
    </source>
</reference>
<feature type="compositionally biased region" description="Basic and acidic residues" evidence="1">
    <location>
        <begin position="531"/>
        <end position="549"/>
    </location>
</feature>
<name>A0A0N8H8M9_9HYPO</name>
<feature type="region of interest" description="Disordered" evidence="1">
    <location>
        <begin position="1"/>
        <end position="29"/>
    </location>
</feature>